<evidence type="ECO:0000313" key="2">
    <source>
        <dbReference type="EMBL" id="TID27148.1"/>
    </source>
</evidence>
<dbReference type="OrthoDB" id="3994523at2759"/>
<comment type="caution">
    <text evidence="2">The sequence shown here is derived from an EMBL/GenBank/DDBJ whole genome shotgun (WGS) entry which is preliminary data.</text>
</comment>
<protein>
    <submittedName>
        <fullName evidence="2">Uncharacterized protein</fullName>
    </submittedName>
</protein>
<dbReference type="AlphaFoldDB" id="A0A4T0X0G7"/>
<proteinExistence type="predicted"/>
<accession>A0A4T0X0G7</accession>
<dbReference type="Proteomes" id="UP000307173">
    <property type="component" value="Unassembled WGS sequence"/>
</dbReference>
<feature type="region of interest" description="Disordered" evidence="1">
    <location>
        <begin position="53"/>
        <end position="85"/>
    </location>
</feature>
<keyword evidence="3" id="KW-1185">Reference proteome</keyword>
<feature type="compositionally biased region" description="Basic and acidic residues" evidence="1">
    <location>
        <begin position="73"/>
        <end position="83"/>
    </location>
</feature>
<evidence type="ECO:0000256" key="1">
    <source>
        <dbReference type="SAM" id="MobiDB-lite"/>
    </source>
</evidence>
<reference evidence="2 3" key="1">
    <citation type="journal article" date="2019" name="Front. Genet.">
        <title>Whole-Genome Sequencing of the Opportunistic Yeast Pathogen Candida inconspicua Uncovers Its Hybrid Origin.</title>
        <authorList>
            <person name="Mixao V."/>
            <person name="Hansen A.P."/>
            <person name="Saus E."/>
            <person name="Boekhout T."/>
            <person name="Lass-Florl C."/>
            <person name="Gabaldon T."/>
        </authorList>
    </citation>
    <scope>NUCLEOTIDE SEQUENCE [LARGE SCALE GENOMIC DNA]</scope>
    <source>
        <strain evidence="2 3">CBS 180</strain>
    </source>
</reference>
<evidence type="ECO:0000313" key="3">
    <source>
        <dbReference type="Proteomes" id="UP000307173"/>
    </source>
</evidence>
<dbReference type="EMBL" id="SELW01000445">
    <property type="protein sequence ID" value="TID27148.1"/>
    <property type="molecule type" value="Genomic_DNA"/>
</dbReference>
<name>A0A4T0X0G7_9ASCO</name>
<organism evidence="2 3">
    <name type="scientific">Pichia inconspicua</name>
    <dbReference type="NCBI Taxonomy" id="52247"/>
    <lineage>
        <taxon>Eukaryota</taxon>
        <taxon>Fungi</taxon>
        <taxon>Dikarya</taxon>
        <taxon>Ascomycota</taxon>
        <taxon>Saccharomycotina</taxon>
        <taxon>Pichiomycetes</taxon>
        <taxon>Pichiales</taxon>
        <taxon>Pichiaceae</taxon>
        <taxon>Pichia</taxon>
    </lineage>
</organism>
<gene>
    <name evidence="2" type="ORF">CANINC_002757</name>
</gene>
<sequence length="137" mass="15419">MSAAKDSSNIRLPLEKKPSITEDLHLNISEQSQNKENILYRSKLKTIEEEKNEKVERGLIEPNPAETPATSAMDKKSMEDKSGTNKTLAELTQGMKGELNKIIQEINNSDTEFERIMSDIEKQIADLRLKIGTTSSK</sequence>